<name>A0AAD4W2Q2_PRUDU</name>
<protein>
    <submittedName>
        <fullName evidence="1">Uncharacterized protein</fullName>
    </submittedName>
</protein>
<evidence type="ECO:0000313" key="2">
    <source>
        <dbReference type="Proteomes" id="UP001054821"/>
    </source>
</evidence>
<dbReference type="Proteomes" id="UP001054821">
    <property type="component" value="Chromosome 4"/>
</dbReference>
<gene>
    <name evidence="1" type="ORF">L3X38_025959</name>
</gene>
<evidence type="ECO:0000313" key="1">
    <source>
        <dbReference type="EMBL" id="KAI5335825.1"/>
    </source>
</evidence>
<reference evidence="1 2" key="1">
    <citation type="journal article" date="2022" name="G3 (Bethesda)">
        <title>Whole-genome sequence and methylome profiling of the almond [Prunus dulcis (Mill.) D.A. Webb] cultivar 'Nonpareil'.</title>
        <authorList>
            <person name="D'Amico-Willman K.M."/>
            <person name="Ouma W.Z."/>
            <person name="Meulia T."/>
            <person name="Sideli G.M."/>
            <person name="Gradziel T.M."/>
            <person name="Fresnedo-Ramirez J."/>
        </authorList>
    </citation>
    <scope>NUCLEOTIDE SEQUENCE [LARGE SCALE GENOMIC DNA]</scope>
    <source>
        <strain evidence="1">Clone GOH B32 T37-40</strain>
    </source>
</reference>
<keyword evidence="2" id="KW-1185">Reference proteome</keyword>
<dbReference type="AlphaFoldDB" id="A0AAD4W2Q2"/>
<proteinExistence type="predicted"/>
<sequence length="149" mass="16168">MRIVAALALPCDGKIHFFEFFLKNFFADVTAYPALALPGLDITAGADFGRPGGPFAWAGLSAGPALTPIHLSRIPPLRIHSSKKNPLRTQYLPRDPESNAGSSALALSLMCSRLLVCCRRSDRISYGGERIRQRCSRAVEFLTFATSGT</sequence>
<accession>A0AAD4W2Q2</accession>
<organism evidence="1 2">
    <name type="scientific">Prunus dulcis</name>
    <name type="common">Almond</name>
    <name type="synonym">Amygdalus dulcis</name>
    <dbReference type="NCBI Taxonomy" id="3755"/>
    <lineage>
        <taxon>Eukaryota</taxon>
        <taxon>Viridiplantae</taxon>
        <taxon>Streptophyta</taxon>
        <taxon>Embryophyta</taxon>
        <taxon>Tracheophyta</taxon>
        <taxon>Spermatophyta</taxon>
        <taxon>Magnoliopsida</taxon>
        <taxon>eudicotyledons</taxon>
        <taxon>Gunneridae</taxon>
        <taxon>Pentapetalae</taxon>
        <taxon>rosids</taxon>
        <taxon>fabids</taxon>
        <taxon>Rosales</taxon>
        <taxon>Rosaceae</taxon>
        <taxon>Amygdaloideae</taxon>
        <taxon>Amygdaleae</taxon>
        <taxon>Prunus</taxon>
    </lineage>
</organism>
<dbReference type="EMBL" id="JAJFAZ020000004">
    <property type="protein sequence ID" value="KAI5335825.1"/>
    <property type="molecule type" value="Genomic_DNA"/>
</dbReference>
<comment type="caution">
    <text evidence="1">The sequence shown here is derived from an EMBL/GenBank/DDBJ whole genome shotgun (WGS) entry which is preliminary data.</text>
</comment>